<organism evidence="5 6">
    <name type="scientific">Carnegiea gigantea</name>
    <dbReference type="NCBI Taxonomy" id="171969"/>
    <lineage>
        <taxon>Eukaryota</taxon>
        <taxon>Viridiplantae</taxon>
        <taxon>Streptophyta</taxon>
        <taxon>Embryophyta</taxon>
        <taxon>Tracheophyta</taxon>
        <taxon>Spermatophyta</taxon>
        <taxon>Magnoliopsida</taxon>
        <taxon>eudicotyledons</taxon>
        <taxon>Gunneridae</taxon>
        <taxon>Pentapetalae</taxon>
        <taxon>Caryophyllales</taxon>
        <taxon>Cactineae</taxon>
        <taxon>Cactaceae</taxon>
        <taxon>Cactoideae</taxon>
        <taxon>Echinocereeae</taxon>
        <taxon>Carnegiea</taxon>
    </lineage>
</organism>
<proteinExistence type="predicted"/>
<keyword evidence="2" id="KW-0227">DNA damage</keyword>
<evidence type="ECO:0000256" key="3">
    <source>
        <dbReference type="ARBA" id="ARBA00023204"/>
    </source>
</evidence>
<dbReference type="Pfam" id="PF20168">
    <property type="entry name" value="PDS5"/>
    <property type="match status" value="1"/>
</dbReference>
<dbReference type="PANTHER" id="PTHR12663:SF69">
    <property type="entry name" value="SISTER CHROMATID COHESION PROTEIN PDS5 HOMOLOG E"/>
    <property type="match status" value="1"/>
</dbReference>
<keyword evidence="4" id="KW-0539">Nucleus</keyword>
<dbReference type="InterPro" id="IPR039776">
    <property type="entry name" value="Pds5"/>
</dbReference>
<accession>A0A9Q1QCS9</accession>
<dbReference type="EMBL" id="JAKOGI010000297">
    <property type="protein sequence ID" value="KAJ8437503.1"/>
    <property type="molecule type" value="Genomic_DNA"/>
</dbReference>
<dbReference type="AlphaFoldDB" id="A0A9Q1QCS9"/>
<keyword evidence="6" id="KW-1185">Reference proteome</keyword>
<evidence type="ECO:0000313" key="6">
    <source>
        <dbReference type="Proteomes" id="UP001153076"/>
    </source>
</evidence>
<dbReference type="Proteomes" id="UP001153076">
    <property type="component" value="Unassembled WGS sequence"/>
</dbReference>
<dbReference type="GO" id="GO:0005634">
    <property type="term" value="C:nucleus"/>
    <property type="evidence" value="ECO:0007669"/>
    <property type="project" value="UniProtKB-SubCell"/>
</dbReference>
<evidence type="ECO:0000256" key="4">
    <source>
        <dbReference type="ARBA" id="ARBA00023242"/>
    </source>
</evidence>
<keyword evidence="3" id="KW-0234">DNA repair</keyword>
<evidence type="ECO:0000256" key="1">
    <source>
        <dbReference type="ARBA" id="ARBA00004123"/>
    </source>
</evidence>
<evidence type="ECO:0000313" key="5">
    <source>
        <dbReference type="EMBL" id="KAJ8437503.1"/>
    </source>
</evidence>
<dbReference type="GO" id="GO:0000785">
    <property type="term" value="C:chromatin"/>
    <property type="evidence" value="ECO:0007669"/>
    <property type="project" value="TreeGrafter"/>
</dbReference>
<gene>
    <name evidence="5" type="ORF">Cgig2_007480</name>
</gene>
<comment type="subcellular location">
    <subcellularLocation>
        <location evidence="1">Nucleus</location>
    </subcellularLocation>
</comment>
<dbReference type="OrthoDB" id="200660at2759"/>
<dbReference type="PANTHER" id="PTHR12663">
    <property type="entry name" value="ANDROGEN INDUCED INHIBITOR OF PROLIFERATION AS3 / PDS5-RELATED"/>
    <property type="match status" value="1"/>
</dbReference>
<name>A0A9Q1QCS9_9CARY</name>
<sequence>MVTLKPAWLLERELPSPLLQVRTQLLTLPLSSKDLIKLLDKVGGLLSHVYQNPSKSIQDGLVPIKGILISEVLTNQADLDVRISLSLCLFERVRITATNSHFEDELMKKAFRVIVSSLEALPDSADIPYHKRLHILESMTKVKSSMVIVCQHSSRVWSYIDRSHIPFLAVKCGEDTMGCQAVSSSNKAKRS</sequence>
<protein>
    <submittedName>
        <fullName evidence="5">Uncharacterized protein</fullName>
    </submittedName>
</protein>
<dbReference type="GO" id="GO:0006281">
    <property type="term" value="P:DNA repair"/>
    <property type="evidence" value="ECO:0007669"/>
    <property type="project" value="UniProtKB-KW"/>
</dbReference>
<reference evidence="5" key="1">
    <citation type="submission" date="2022-04" db="EMBL/GenBank/DDBJ databases">
        <title>Carnegiea gigantea Genome sequencing and assembly v2.</title>
        <authorList>
            <person name="Copetti D."/>
            <person name="Sanderson M.J."/>
            <person name="Burquez A."/>
            <person name="Wojciechowski M.F."/>
        </authorList>
    </citation>
    <scope>NUCLEOTIDE SEQUENCE</scope>
    <source>
        <strain evidence="5">SGP5-SGP5p</strain>
        <tissue evidence="5">Aerial part</tissue>
    </source>
</reference>
<dbReference type="GO" id="GO:0007064">
    <property type="term" value="P:mitotic sister chromatid cohesion"/>
    <property type="evidence" value="ECO:0007669"/>
    <property type="project" value="InterPro"/>
</dbReference>
<comment type="caution">
    <text evidence="5">The sequence shown here is derived from an EMBL/GenBank/DDBJ whole genome shotgun (WGS) entry which is preliminary data.</text>
</comment>
<evidence type="ECO:0000256" key="2">
    <source>
        <dbReference type="ARBA" id="ARBA00022763"/>
    </source>
</evidence>